<dbReference type="EMBL" id="BMKA01000004">
    <property type="protein sequence ID" value="GGA25162.1"/>
    <property type="molecule type" value="Genomic_DNA"/>
</dbReference>
<evidence type="ECO:0000256" key="3">
    <source>
        <dbReference type="ARBA" id="ARBA00022801"/>
    </source>
</evidence>
<dbReference type="InterPro" id="IPR053138">
    <property type="entry name" value="N-alpha-Ac-DABA_deacetylase"/>
</dbReference>
<sequence length="330" mass="34963">MTKTAVTATIDFKAEGRNIGDLRVPWSDNSCPLGFHPVPVISLKNGDGPVVLMCAGTHGDEFEGPAALMRLVADLRLDQLQGQVIILPALNFAALKASARVSPLDNVNLNRAFPGDPRGSITEQIAFYVESELLPLADAAVDLHSGGKASVFATCTLATQTKDRALFEKNLELANVFGLPLIWVLTGLNDPRSLNSAAARCGVPAIATELGGGGGVDPDITNATERGLYSIFCHLGMLNGAPTPALNPKRVASKSLDHSLFATGEGIFDRGVNAGQSVKAGQVAGRFHYICEPERGAETLHFKYDGFVLAHSNRGFVQRGDALVLVVQDH</sequence>
<evidence type="ECO:0000313" key="6">
    <source>
        <dbReference type="EMBL" id="GGA25162.1"/>
    </source>
</evidence>
<dbReference type="InterPro" id="IPR055438">
    <property type="entry name" value="AstE_AspA_cat"/>
</dbReference>
<evidence type="ECO:0000256" key="2">
    <source>
        <dbReference type="ARBA" id="ARBA00022723"/>
    </source>
</evidence>
<keyword evidence="4" id="KW-0862">Zinc</keyword>
<dbReference type="GO" id="GO:0046872">
    <property type="term" value="F:metal ion binding"/>
    <property type="evidence" value="ECO:0007669"/>
    <property type="project" value="UniProtKB-KW"/>
</dbReference>
<evidence type="ECO:0000256" key="4">
    <source>
        <dbReference type="ARBA" id="ARBA00022833"/>
    </source>
</evidence>
<evidence type="ECO:0000313" key="7">
    <source>
        <dbReference type="Proteomes" id="UP000628017"/>
    </source>
</evidence>
<feature type="domain" description="Succinylglutamate desuccinylase/Aspartoacylase catalytic" evidence="5">
    <location>
        <begin position="48"/>
        <end position="232"/>
    </location>
</feature>
<proteinExistence type="predicted"/>
<dbReference type="RefSeq" id="WP_188676495.1">
    <property type="nucleotide sequence ID" value="NZ_BMKA01000004.1"/>
</dbReference>
<protein>
    <submittedName>
        <fullName evidence="6">Succinylglutamate desuccinylase/aspartoacylase</fullName>
    </submittedName>
</protein>
<keyword evidence="3" id="KW-0378">Hydrolase</keyword>
<reference evidence="6" key="1">
    <citation type="journal article" date="2014" name="Int. J. Syst. Evol. Microbiol.">
        <title>Complete genome sequence of Corynebacterium casei LMG S-19264T (=DSM 44701T), isolated from a smear-ripened cheese.</title>
        <authorList>
            <consortium name="US DOE Joint Genome Institute (JGI-PGF)"/>
            <person name="Walter F."/>
            <person name="Albersmeier A."/>
            <person name="Kalinowski J."/>
            <person name="Ruckert C."/>
        </authorList>
    </citation>
    <scope>NUCLEOTIDE SEQUENCE</scope>
    <source>
        <strain evidence="6">CGMCC 1.15880</strain>
    </source>
</reference>
<dbReference type="Proteomes" id="UP000628017">
    <property type="component" value="Unassembled WGS sequence"/>
</dbReference>
<dbReference type="PANTHER" id="PTHR37326:SF1">
    <property type="entry name" value="BLL3975 PROTEIN"/>
    <property type="match status" value="1"/>
</dbReference>
<evidence type="ECO:0000259" key="5">
    <source>
        <dbReference type="Pfam" id="PF24827"/>
    </source>
</evidence>
<dbReference type="SUPFAM" id="SSF53187">
    <property type="entry name" value="Zn-dependent exopeptidases"/>
    <property type="match status" value="1"/>
</dbReference>
<accession>A0A916VS52</accession>
<reference evidence="6" key="2">
    <citation type="submission" date="2020-09" db="EMBL/GenBank/DDBJ databases">
        <authorList>
            <person name="Sun Q."/>
            <person name="Zhou Y."/>
        </authorList>
    </citation>
    <scope>NUCLEOTIDE SEQUENCE</scope>
    <source>
        <strain evidence="6">CGMCC 1.15880</strain>
    </source>
</reference>
<dbReference type="PIRSF" id="PIRSF039012">
    <property type="entry name" value="ASP"/>
    <property type="match status" value="1"/>
</dbReference>
<dbReference type="Pfam" id="PF24827">
    <property type="entry name" value="AstE_AspA_cat"/>
    <property type="match status" value="1"/>
</dbReference>
<dbReference type="GO" id="GO:0016811">
    <property type="term" value="F:hydrolase activity, acting on carbon-nitrogen (but not peptide) bonds, in linear amides"/>
    <property type="evidence" value="ECO:0007669"/>
    <property type="project" value="InterPro"/>
</dbReference>
<comment type="cofactor">
    <cofactor evidence="1">
        <name>Zn(2+)</name>
        <dbReference type="ChEBI" id="CHEBI:29105"/>
    </cofactor>
</comment>
<dbReference type="PANTHER" id="PTHR37326">
    <property type="entry name" value="BLL3975 PROTEIN"/>
    <property type="match status" value="1"/>
</dbReference>
<name>A0A916VS52_9RHOB</name>
<dbReference type="AlphaFoldDB" id="A0A916VS52"/>
<dbReference type="GO" id="GO:0016788">
    <property type="term" value="F:hydrolase activity, acting on ester bonds"/>
    <property type="evidence" value="ECO:0007669"/>
    <property type="project" value="InterPro"/>
</dbReference>
<dbReference type="InterPro" id="IPR043795">
    <property type="entry name" value="N-alpha-Ac-DABA-like"/>
</dbReference>
<keyword evidence="2" id="KW-0479">Metal-binding</keyword>
<organism evidence="6 7">
    <name type="scientific">Neptunicoccus cionae</name>
    <dbReference type="NCBI Taxonomy" id="2035344"/>
    <lineage>
        <taxon>Bacteria</taxon>
        <taxon>Pseudomonadati</taxon>
        <taxon>Pseudomonadota</taxon>
        <taxon>Alphaproteobacteria</taxon>
        <taxon>Rhodobacterales</taxon>
        <taxon>Paracoccaceae</taxon>
        <taxon>Neptunicoccus</taxon>
    </lineage>
</organism>
<gene>
    <name evidence="6" type="ORF">GCM10011498_27590</name>
</gene>
<evidence type="ECO:0000256" key="1">
    <source>
        <dbReference type="ARBA" id="ARBA00001947"/>
    </source>
</evidence>
<comment type="caution">
    <text evidence="6">The sequence shown here is derived from an EMBL/GenBank/DDBJ whole genome shotgun (WGS) entry which is preliminary data.</text>
</comment>
<keyword evidence="7" id="KW-1185">Reference proteome</keyword>
<dbReference type="CDD" id="cd06252">
    <property type="entry name" value="M14_ASTE_ASPA-like"/>
    <property type="match status" value="1"/>
</dbReference>
<dbReference type="Gene3D" id="3.40.630.10">
    <property type="entry name" value="Zn peptidases"/>
    <property type="match status" value="1"/>
</dbReference>